<accession>A0A0E9Q9E0</accession>
<organism evidence="1">
    <name type="scientific">Anguilla anguilla</name>
    <name type="common">European freshwater eel</name>
    <name type="synonym">Muraena anguilla</name>
    <dbReference type="NCBI Taxonomy" id="7936"/>
    <lineage>
        <taxon>Eukaryota</taxon>
        <taxon>Metazoa</taxon>
        <taxon>Chordata</taxon>
        <taxon>Craniata</taxon>
        <taxon>Vertebrata</taxon>
        <taxon>Euteleostomi</taxon>
        <taxon>Actinopterygii</taxon>
        <taxon>Neopterygii</taxon>
        <taxon>Teleostei</taxon>
        <taxon>Anguilliformes</taxon>
        <taxon>Anguillidae</taxon>
        <taxon>Anguilla</taxon>
    </lineage>
</organism>
<reference evidence="1" key="2">
    <citation type="journal article" date="2015" name="Fish Shellfish Immunol.">
        <title>Early steps in the European eel (Anguilla anguilla)-Vibrio vulnificus interaction in the gills: Role of the RtxA13 toxin.</title>
        <authorList>
            <person name="Callol A."/>
            <person name="Pajuelo D."/>
            <person name="Ebbesson L."/>
            <person name="Teles M."/>
            <person name="MacKenzie S."/>
            <person name="Amaro C."/>
        </authorList>
    </citation>
    <scope>NUCLEOTIDE SEQUENCE</scope>
</reference>
<protein>
    <submittedName>
        <fullName evidence="1">Uncharacterized protein</fullName>
    </submittedName>
</protein>
<name>A0A0E9Q9E0_ANGAN</name>
<evidence type="ECO:0000313" key="1">
    <source>
        <dbReference type="EMBL" id="JAH13496.1"/>
    </source>
</evidence>
<proteinExistence type="predicted"/>
<dbReference type="AlphaFoldDB" id="A0A0E9Q9E0"/>
<sequence length="25" mass="2929">MHHLSSLYFTLGCQGNHFLCYCTRP</sequence>
<reference evidence="1" key="1">
    <citation type="submission" date="2014-11" db="EMBL/GenBank/DDBJ databases">
        <authorList>
            <person name="Amaro Gonzalez C."/>
        </authorList>
    </citation>
    <scope>NUCLEOTIDE SEQUENCE</scope>
</reference>
<dbReference type="EMBL" id="GBXM01095081">
    <property type="protein sequence ID" value="JAH13496.1"/>
    <property type="molecule type" value="Transcribed_RNA"/>
</dbReference>